<dbReference type="SMART" id="SM00283">
    <property type="entry name" value="MA"/>
    <property type="match status" value="1"/>
</dbReference>
<dbReference type="GO" id="GO:0007165">
    <property type="term" value="P:signal transduction"/>
    <property type="evidence" value="ECO:0007669"/>
    <property type="project" value="UniProtKB-KW"/>
</dbReference>
<evidence type="ECO:0000256" key="2">
    <source>
        <dbReference type="ARBA" id="ARBA00029447"/>
    </source>
</evidence>
<feature type="transmembrane region" description="Helical" evidence="5">
    <location>
        <begin position="7"/>
        <end position="29"/>
    </location>
</feature>
<sequence>MSTSKKLFLTMFFNVISLIFIILVSFFIAKKNIEILINKDLESLGLSVFNLSSFYAKSNPKGYEEKEFKDAIKDIKIGKSGYIYFVDESGNIIIHPTIEGKNLASLDFIQKIISSNDKSGIIEYYTDVTDQDKIIYYKYIPEWKMWVVPGINKEDYVKDIYVEFFYKIVLLGVLIIILQLIIFYLITKGITKRIKEFSSHFSEFLSFITYKQNRIEKKKLEGNCEFSVMTKDINNAIDEFDDKFKHDMRVIGESVLTFDKLKKGIFKCRVNSNSSNPMINTLKNTINDALDDLENYMREIEKTLTSYTSNDYKGRIDINNKIANPSRLLKVIQSVNSLGDTLASQAKNSLENGSSLETNSKTLKSSIENLTSKITKQIESLEETTLAVEKISEITNNNSKNTTSMSNLAEIVKQAVEDGYKLSNKTTQSMDDINEKVIAINEAITIIDQIAFQTNILSLNAAVEAATAGEAGKGFAVVAGEVRNLANKSAEAANDIKKLVEIANQKAHEGKNISNEMQNGYKDLHTHITQTLQIIKNVSDAANEQMVGINQVSQTIVSLDQISKDNQKETNLINDISNVVSSMAIEVLEDAKNKKF</sequence>
<evidence type="ECO:0000256" key="5">
    <source>
        <dbReference type="SAM" id="Phobius"/>
    </source>
</evidence>
<dbReference type="GO" id="GO:0006935">
    <property type="term" value="P:chemotaxis"/>
    <property type="evidence" value="ECO:0007669"/>
    <property type="project" value="UniProtKB-KW"/>
</dbReference>
<comment type="similarity">
    <text evidence="2">Belongs to the methyl-accepting chemotaxis (MCP) protein family.</text>
</comment>
<proteinExistence type="inferred from homology"/>
<dbReference type="PANTHER" id="PTHR43531">
    <property type="entry name" value="PROTEIN ICFG"/>
    <property type="match status" value="1"/>
</dbReference>
<dbReference type="EMBL" id="CP032823">
    <property type="protein sequence ID" value="AYJ80540.1"/>
    <property type="molecule type" value="Genomic_DNA"/>
</dbReference>
<dbReference type="SUPFAM" id="SSF58104">
    <property type="entry name" value="Methyl-accepting chemotaxis protein (MCP) signaling domain"/>
    <property type="match status" value="1"/>
</dbReference>
<evidence type="ECO:0000259" key="6">
    <source>
        <dbReference type="PROSITE" id="PS50111"/>
    </source>
</evidence>
<dbReference type="InterPro" id="IPR051310">
    <property type="entry name" value="MCP_chemotaxis"/>
</dbReference>
<organism evidence="7 8">
    <name type="scientific">Aliarcobacter cryaerophilus ATCC 43158</name>
    <dbReference type="NCBI Taxonomy" id="1032070"/>
    <lineage>
        <taxon>Bacteria</taxon>
        <taxon>Pseudomonadati</taxon>
        <taxon>Campylobacterota</taxon>
        <taxon>Epsilonproteobacteria</taxon>
        <taxon>Campylobacterales</taxon>
        <taxon>Arcobacteraceae</taxon>
        <taxon>Aliarcobacter</taxon>
    </lineage>
</organism>
<keyword evidence="4" id="KW-0175">Coiled coil</keyword>
<evidence type="ECO:0000313" key="8">
    <source>
        <dbReference type="Proteomes" id="UP000273809"/>
    </source>
</evidence>
<keyword evidence="3" id="KW-0807">Transducer</keyword>
<evidence type="ECO:0000313" key="7">
    <source>
        <dbReference type="EMBL" id="AYJ80540.1"/>
    </source>
</evidence>
<protein>
    <submittedName>
        <fullName evidence="7">Cache sensor-containing MCP-domain signal transduction protein</fullName>
    </submittedName>
</protein>
<feature type="domain" description="Methyl-accepting transducer" evidence="6">
    <location>
        <begin position="352"/>
        <end position="584"/>
    </location>
</feature>
<keyword evidence="5" id="KW-0472">Membrane</keyword>
<keyword evidence="1" id="KW-0145">Chemotaxis</keyword>
<evidence type="ECO:0000256" key="1">
    <source>
        <dbReference type="ARBA" id="ARBA00022500"/>
    </source>
</evidence>
<dbReference type="InterPro" id="IPR004090">
    <property type="entry name" value="Chemotax_Me-accpt_rcpt"/>
</dbReference>
<feature type="coiled-coil region" evidence="4">
    <location>
        <begin position="279"/>
        <end position="310"/>
    </location>
</feature>
<evidence type="ECO:0000256" key="3">
    <source>
        <dbReference type="PROSITE-ProRule" id="PRU00284"/>
    </source>
</evidence>
<dbReference type="GO" id="GO:0016020">
    <property type="term" value="C:membrane"/>
    <property type="evidence" value="ECO:0007669"/>
    <property type="project" value="InterPro"/>
</dbReference>
<keyword evidence="5" id="KW-1133">Transmembrane helix</keyword>
<dbReference type="AlphaFoldDB" id="A0AAD0TUB3"/>
<dbReference type="Proteomes" id="UP000273809">
    <property type="component" value="Chromosome"/>
</dbReference>
<accession>A0AAD0TUB3</accession>
<dbReference type="InterPro" id="IPR004089">
    <property type="entry name" value="MCPsignal_dom"/>
</dbReference>
<name>A0AAD0TUB3_9BACT</name>
<dbReference type="PRINTS" id="PR00260">
    <property type="entry name" value="CHEMTRNSDUCR"/>
</dbReference>
<evidence type="ECO:0000256" key="4">
    <source>
        <dbReference type="SAM" id="Coils"/>
    </source>
</evidence>
<dbReference type="KEGG" id="acre:ACRYA_1421"/>
<feature type="transmembrane region" description="Helical" evidence="5">
    <location>
        <begin position="164"/>
        <end position="186"/>
    </location>
</feature>
<dbReference type="Gene3D" id="3.30.450.20">
    <property type="entry name" value="PAS domain"/>
    <property type="match status" value="1"/>
</dbReference>
<dbReference type="Pfam" id="PF00015">
    <property type="entry name" value="MCPsignal"/>
    <property type="match status" value="1"/>
</dbReference>
<reference evidence="7 8" key="1">
    <citation type="submission" date="2018-10" db="EMBL/GenBank/DDBJ databases">
        <title>Complete genome sequences of Arcobacter cryaerophilus strains ATCC 43158 and ATCC 49615.</title>
        <authorList>
            <person name="Miller W.G."/>
            <person name="Yee E."/>
            <person name="Bono J.L."/>
        </authorList>
    </citation>
    <scope>NUCLEOTIDE SEQUENCE [LARGE SCALE GENOMIC DNA]</scope>
    <source>
        <strain evidence="7 8">ATCC 43158</strain>
    </source>
</reference>
<dbReference type="InterPro" id="IPR033462">
    <property type="entry name" value="Cache_3-Cache_2"/>
</dbReference>
<dbReference type="GO" id="GO:0004888">
    <property type="term" value="F:transmembrane signaling receptor activity"/>
    <property type="evidence" value="ECO:0007669"/>
    <property type="project" value="InterPro"/>
</dbReference>
<dbReference type="Pfam" id="PF17201">
    <property type="entry name" value="Cache_3-Cache_2"/>
    <property type="match status" value="1"/>
</dbReference>
<dbReference type="PROSITE" id="PS50111">
    <property type="entry name" value="CHEMOTAXIS_TRANSDUC_2"/>
    <property type="match status" value="1"/>
</dbReference>
<keyword evidence="5" id="KW-0812">Transmembrane</keyword>
<gene>
    <name evidence="7" type="ORF">ACRYA_1421</name>
</gene>
<dbReference type="Gene3D" id="1.10.287.950">
    <property type="entry name" value="Methyl-accepting chemotaxis protein"/>
    <property type="match status" value="1"/>
</dbReference>
<dbReference type="PANTHER" id="PTHR43531:SF11">
    <property type="entry name" value="METHYL-ACCEPTING CHEMOTAXIS PROTEIN 3"/>
    <property type="match status" value="1"/>
</dbReference>
<dbReference type="CDD" id="cd18774">
    <property type="entry name" value="PDC2_HK_sensor"/>
    <property type="match status" value="1"/>
</dbReference>